<evidence type="ECO:0000256" key="4">
    <source>
        <dbReference type="ARBA" id="ARBA00018198"/>
    </source>
</evidence>
<dbReference type="InterPro" id="IPR054691">
    <property type="entry name" value="LeuA/HCS_post-cat"/>
</dbReference>
<dbReference type="GO" id="GO:0009098">
    <property type="term" value="P:L-leucine biosynthetic process"/>
    <property type="evidence" value="ECO:0007669"/>
    <property type="project" value="UniProtKB-KW"/>
</dbReference>
<evidence type="ECO:0000256" key="1">
    <source>
        <dbReference type="ARBA" id="ARBA00004689"/>
    </source>
</evidence>
<dbReference type="Gene3D" id="1.10.238.260">
    <property type="match status" value="1"/>
</dbReference>
<keyword evidence="6" id="KW-0028">Amino-acid biosynthesis</keyword>
<dbReference type="Gene3D" id="3.20.20.70">
    <property type="entry name" value="Aldolase class I"/>
    <property type="match status" value="1"/>
</dbReference>
<evidence type="ECO:0000256" key="6">
    <source>
        <dbReference type="ARBA" id="ARBA00022605"/>
    </source>
</evidence>
<sequence length="528" mass="57706">MAKKKRDKNRVLIFDTTARDGKQSPGCNFGPDDTIRLAHQLARMKVDVMEAGFPVSSDDDFEAVRRVAHEVPGITCAALARANKDDIDCVMKAFGDAIKRSRIHIFIATSDVHMEKKLNKSPDEVIRMAVEAIKYAQACGIDNIEFSPEDASRTGFSFLAKIVAAAAWAGARTINIPDTVGYAVGTEYPNMILRLMHEVSIIERNDIVLSLHCHNDCGLATANTLAGLAAGARQAHCTINGIGERAGNTHLAEVVMALKTRRDYYKLDTGINTKEIGPTARLVSSIIGKPIHDTLPIVGANVHAHSTGIHQDGVLKERATYEIMSPEDTGWQEESLPLSSQSGRHGFKQRLAYIGYEVNAKTFGVVYAKFKELAAMKPLVHNTDLHMLMQETEAEQHAEEEGWIRLLNVDYHKLDGTRRVFVGLTANDNTFEASGTGNGPFDATWSAVRSALTRQKFWPGEIKLESFDVSKGQGGIESVGIARVKISLGDYAAFGRGSDTDIVVACTKAHIAALNNLINAPILRERIS</sequence>
<comment type="caution">
    <text evidence="11">The sequence shown here is derived from an EMBL/GenBank/DDBJ whole genome shotgun (WGS) entry which is preliminary data.</text>
</comment>
<comment type="similarity">
    <text evidence="2">Belongs to the alpha-IPM synthase/homocitrate synthase family. LeuA type 1 subfamily.</text>
</comment>
<reference evidence="11 12" key="1">
    <citation type="journal article" date="2016" name="Environ. Microbiol.">
        <title>Genomic resolution of a cold subsurface aquifer community provides metabolic insights for novel microbes adapted to high CO concentrations.</title>
        <authorList>
            <person name="Probst A.J."/>
            <person name="Castelle C.J."/>
            <person name="Singh A."/>
            <person name="Brown C.T."/>
            <person name="Anantharaman K."/>
            <person name="Sharon I."/>
            <person name="Hug L.A."/>
            <person name="Burstein D."/>
            <person name="Emerson J.B."/>
            <person name="Thomas B.C."/>
            <person name="Banfield J.F."/>
        </authorList>
    </citation>
    <scope>NUCLEOTIDE SEQUENCE [LARGE SCALE GENOMIC DNA]</scope>
    <source>
        <strain evidence="11">CG1_02_47_685</strain>
    </source>
</reference>
<evidence type="ECO:0000256" key="2">
    <source>
        <dbReference type="ARBA" id="ARBA00009396"/>
    </source>
</evidence>
<dbReference type="STRING" id="1805282.AUJ44_00870"/>
<proteinExistence type="inferred from homology"/>
<dbReference type="Pfam" id="PF00682">
    <property type="entry name" value="HMGL-like"/>
    <property type="match status" value="1"/>
</dbReference>
<dbReference type="FunFam" id="1.10.238.260:FF:000001">
    <property type="entry name" value="2-isopropylmalate synthase"/>
    <property type="match status" value="1"/>
</dbReference>
<dbReference type="NCBIfam" id="NF002086">
    <property type="entry name" value="PRK00915.1-3"/>
    <property type="match status" value="1"/>
</dbReference>
<evidence type="ECO:0000313" key="11">
    <source>
        <dbReference type="EMBL" id="OIO33221.1"/>
    </source>
</evidence>
<comment type="pathway">
    <text evidence="1">Amino-acid biosynthesis; L-leucine biosynthesis; L-leucine from 3-methyl-2-oxobutanoate: step 1/4.</text>
</comment>
<dbReference type="Gene3D" id="3.30.160.270">
    <property type="match status" value="1"/>
</dbReference>
<dbReference type="InterPro" id="IPR036230">
    <property type="entry name" value="LeuA_allosteric_dom_sf"/>
</dbReference>
<gene>
    <name evidence="11" type="ORF">AUJ44_00870</name>
</gene>
<dbReference type="InterPro" id="IPR013785">
    <property type="entry name" value="Aldolase_TIM"/>
</dbReference>
<dbReference type="Pfam" id="PF08502">
    <property type="entry name" value="LeuA_dimer"/>
    <property type="match status" value="1"/>
</dbReference>
<dbReference type="Proteomes" id="UP000183206">
    <property type="component" value="Unassembled WGS sequence"/>
</dbReference>
<dbReference type="PROSITE" id="PS50991">
    <property type="entry name" value="PYR_CT"/>
    <property type="match status" value="1"/>
</dbReference>
<dbReference type="SUPFAM" id="SSF51569">
    <property type="entry name" value="Aldolase"/>
    <property type="match status" value="1"/>
</dbReference>
<dbReference type="Pfam" id="PF22617">
    <property type="entry name" value="HCS_D2"/>
    <property type="match status" value="1"/>
</dbReference>
<keyword evidence="5" id="KW-0432">Leucine biosynthesis</keyword>
<dbReference type="InterPro" id="IPR013709">
    <property type="entry name" value="2-isopropylmalate_synth_dimer"/>
</dbReference>
<dbReference type="AlphaFoldDB" id="A0A1J4VES8"/>
<keyword evidence="9" id="KW-0100">Branched-chain amino acid biosynthesis</keyword>
<dbReference type="PANTHER" id="PTHR10277">
    <property type="entry name" value="HOMOCITRATE SYNTHASE-RELATED"/>
    <property type="match status" value="1"/>
</dbReference>
<feature type="domain" description="Pyruvate carboxyltransferase" evidence="10">
    <location>
        <begin position="11"/>
        <end position="277"/>
    </location>
</feature>
<accession>A0A1J4VES8</accession>
<organism evidence="11 12">
    <name type="scientific">Candidatus Nomurabacteria bacterium CG1_02_47_685</name>
    <dbReference type="NCBI Taxonomy" id="1805282"/>
    <lineage>
        <taxon>Bacteria</taxon>
        <taxon>Candidatus Nomuraibacteriota</taxon>
    </lineage>
</organism>
<evidence type="ECO:0000259" key="10">
    <source>
        <dbReference type="PROSITE" id="PS50991"/>
    </source>
</evidence>
<name>A0A1J4VES8_9BACT</name>
<dbReference type="PANTHER" id="PTHR10277:SF9">
    <property type="entry name" value="2-ISOPROPYLMALATE SYNTHASE 1, CHLOROPLASTIC-RELATED"/>
    <property type="match status" value="1"/>
</dbReference>
<evidence type="ECO:0000256" key="8">
    <source>
        <dbReference type="ARBA" id="ARBA00023211"/>
    </source>
</evidence>
<evidence type="ECO:0000256" key="7">
    <source>
        <dbReference type="ARBA" id="ARBA00022679"/>
    </source>
</evidence>
<dbReference type="InterPro" id="IPR002034">
    <property type="entry name" value="AIPM/Hcit_synth_CS"/>
</dbReference>
<dbReference type="FunFam" id="3.20.20.70:FF:000010">
    <property type="entry name" value="2-isopropylmalate synthase"/>
    <property type="match status" value="1"/>
</dbReference>
<dbReference type="SMART" id="SM00917">
    <property type="entry name" value="LeuA_dimer"/>
    <property type="match status" value="1"/>
</dbReference>
<keyword evidence="7" id="KW-0808">Transferase</keyword>
<dbReference type="InterPro" id="IPR050073">
    <property type="entry name" value="2-IPM_HCS-like"/>
</dbReference>
<dbReference type="InterPro" id="IPR000891">
    <property type="entry name" value="PYR_CT"/>
</dbReference>
<dbReference type="SUPFAM" id="SSF110921">
    <property type="entry name" value="2-isopropylmalate synthase LeuA, allosteric (dimerisation) domain"/>
    <property type="match status" value="1"/>
</dbReference>
<evidence type="ECO:0000313" key="12">
    <source>
        <dbReference type="Proteomes" id="UP000183206"/>
    </source>
</evidence>
<evidence type="ECO:0000256" key="3">
    <source>
        <dbReference type="ARBA" id="ARBA00012973"/>
    </source>
</evidence>
<dbReference type="GO" id="GO:0003852">
    <property type="term" value="F:2-isopropylmalate synthase activity"/>
    <property type="evidence" value="ECO:0007669"/>
    <property type="project" value="UniProtKB-EC"/>
</dbReference>
<keyword evidence="8" id="KW-0464">Manganese</keyword>
<evidence type="ECO:0000256" key="5">
    <source>
        <dbReference type="ARBA" id="ARBA00022430"/>
    </source>
</evidence>
<dbReference type="CDD" id="cd07940">
    <property type="entry name" value="DRE_TIM_IPMS"/>
    <property type="match status" value="1"/>
</dbReference>
<dbReference type="EC" id="2.3.3.13" evidence="3"/>
<dbReference type="PROSITE" id="PS00816">
    <property type="entry name" value="AIPM_HOMOCIT_SYNTH_2"/>
    <property type="match status" value="1"/>
</dbReference>
<dbReference type="EMBL" id="MNVO01000015">
    <property type="protein sequence ID" value="OIO33221.1"/>
    <property type="molecule type" value="Genomic_DNA"/>
</dbReference>
<protein>
    <recommendedName>
        <fullName evidence="4">2-isopropylmalate synthase</fullName>
        <ecNumber evidence="3">2.3.3.13</ecNumber>
    </recommendedName>
</protein>
<evidence type="ECO:0000256" key="9">
    <source>
        <dbReference type="ARBA" id="ARBA00023304"/>
    </source>
</evidence>